<dbReference type="GO" id="GO:0047661">
    <property type="term" value="F:amino-acid racemase activity"/>
    <property type="evidence" value="ECO:0007669"/>
    <property type="project" value="InterPro"/>
</dbReference>
<evidence type="ECO:0000313" key="5">
    <source>
        <dbReference type="Proteomes" id="UP000199541"/>
    </source>
</evidence>
<dbReference type="RefSeq" id="WP_035842022.1">
    <property type="nucleotide sequence ID" value="NZ_BNAB01000003.1"/>
</dbReference>
<dbReference type="Proteomes" id="UP000634647">
    <property type="component" value="Unassembled WGS sequence"/>
</dbReference>
<dbReference type="SUPFAM" id="SSF53681">
    <property type="entry name" value="Aspartate/glutamate racemase"/>
    <property type="match status" value="2"/>
</dbReference>
<evidence type="ECO:0000313" key="6">
    <source>
        <dbReference type="Proteomes" id="UP000634647"/>
    </source>
</evidence>
<dbReference type="AlphaFoldDB" id="A0AAN4UPT0"/>
<sequence>MDAPLSAPGLHIGLIGGIGPAATLVYYQRLCAEMARRGARLELTVVQADIHELIENNLADRRAAQAEIYRRLIDRLAAAGADCAAITSLGGHCCFEETAAVSSLPLVSAVAPLDAHFSAQGIGCVGLLGTRVVMRTGLYGQLVQTRAVAPEAEGRDEIERLGALYQKIAVAGHCSPEQRADLIEAGRRMVSEQGAEAIVLAGTDLGLAFDGQDPGYRVIDALDVHVALLADLASGHASLPA</sequence>
<dbReference type="PANTHER" id="PTHR21198:SF7">
    <property type="entry name" value="ASPARTATE-GLUTAMATE RACEMASE FAMILY"/>
    <property type="match status" value="1"/>
</dbReference>
<reference evidence="3" key="1">
    <citation type="journal article" date="2014" name="Int. J. Syst. Evol. Microbiol.">
        <title>Complete genome sequence of Corynebacterium casei LMG S-19264T (=DSM 44701T), isolated from a smear-ripened cheese.</title>
        <authorList>
            <consortium name="US DOE Joint Genome Institute (JGI-PGF)"/>
            <person name="Walter F."/>
            <person name="Albersmeier A."/>
            <person name="Kalinowski J."/>
            <person name="Ruckert C."/>
        </authorList>
    </citation>
    <scope>NUCLEOTIDE SEQUENCE</scope>
    <source>
        <strain evidence="3">CGMCC 1.10859</strain>
    </source>
</reference>
<reference evidence="3" key="3">
    <citation type="submission" date="2023-06" db="EMBL/GenBank/DDBJ databases">
        <authorList>
            <person name="Sun Q."/>
            <person name="Zhou Y."/>
        </authorList>
    </citation>
    <scope>NUCLEOTIDE SEQUENCE</scope>
    <source>
        <strain evidence="3">CGMCC 1.10859</strain>
    </source>
</reference>
<keyword evidence="5" id="KW-1185">Reference proteome</keyword>
<gene>
    <name evidence="3" type="ORF">GCM10008024_10110</name>
    <name evidence="4" type="ORF">SAMN05444006_10381</name>
</gene>
<evidence type="ECO:0000256" key="2">
    <source>
        <dbReference type="SAM" id="Phobius"/>
    </source>
</evidence>
<protein>
    <submittedName>
        <fullName evidence="3 4">Racemase</fullName>
    </submittedName>
</protein>
<dbReference type="Pfam" id="PF01177">
    <property type="entry name" value="Asp_Glu_race"/>
    <property type="match status" value="1"/>
</dbReference>
<organism evidence="3 6">
    <name type="scientific">Allgaiera indica</name>
    <dbReference type="NCBI Taxonomy" id="765699"/>
    <lineage>
        <taxon>Bacteria</taxon>
        <taxon>Pseudomonadati</taxon>
        <taxon>Pseudomonadota</taxon>
        <taxon>Alphaproteobacteria</taxon>
        <taxon>Rhodobacterales</taxon>
        <taxon>Paracoccaceae</taxon>
        <taxon>Allgaiera</taxon>
    </lineage>
</organism>
<reference evidence="4 5" key="2">
    <citation type="submission" date="2016-10" db="EMBL/GenBank/DDBJ databases">
        <authorList>
            <person name="Varghese N."/>
            <person name="Submissions S."/>
        </authorList>
    </citation>
    <scope>NUCLEOTIDE SEQUENCE [LARGE SCALE GENOMIC DNA]</scope>
    <source>
        <strain evidence="4 5">DSM 24802</strain>
    </source>
</reference>
<keyword evidence="2" id="KW-1133">Transmembrane helix</keyword>
<dbReference type="InterPro" id="IPR001920">
    <property type="entry name" value="Asp/Glu_race"/>
</dbReference>
<dbReference type="Gene3D" id="3.40.50.1860">
    <property type="match status" value="2"/>
</dbReference>
<accession>A0AAN4UPT0</accession>
<dbReference type="PANTHER" id="PTHR21198">
    <property type="entry name" value="GLUTAMATE RACEMASE"/>
    <property type="match status" value="1"/>
</dbReference>
<dbReference type="EMBL" id="BNAB01000003">
    <property type="protein sequence ID" value="GHE00030.1"/>
    <property type="molecule type" value="Genomic_DNA"/>
</dbReference>
<keyword evidence="2" id="KW-0812">Transmembrane</keyword>
<name>A0AAN4UPT0_9RHOB</name>
<proteinExistence type="predicted"/>
<evidence type="ECO:0000256" key="1">
    <source>
        <dbReference type="ARBA" id="ARBA00023235"/>
    </source>
</evidence>
<keyword evidence="2" id="KW-0472">Membrane</keyword>
<dbReference type="EMBL" id="FNOB01000003">
    <property type="protein sequence ID" value="SDW38473.1"/>
    <property type="molecule type" value="Genomic_DNA"/>
</dbReference>
<dbReference type="Proteomes" id="UP000199541">
    <property type="component" value="Unassembled WGS sequence"/>
</dbReference>
<evidence type="ECO:0000313" key="4">
    <source>
        <dbReference type="EMBL" id="SDW38473.1"/>
    </source>
</evidence>
<comment type="caution">
    <text evidence="3">The sequence shown here is derived from an EMBL/GenBank/DDBJ whole genome shotgun (WGS) entry which is preliminary data.</text>
</comment>
<dbReference type="InterPro" id="IPR015942">
    <property type="entry name" value="Asp/Glu/hydantoin_racemase"/>
</dbReference>
<feature type="transmembrane region" description="Helical" evidence="2">
    <location>
        <begin position="6"/>
        <end position="27"/>
    </location>
</feature>
<evidence type="ECO:0000313" key="3">
    <source>
        <dbReference type="EMBL" id="GHE00030.1"/>
    </source>
</evidence>
<keyword evidence="1" id="KW-0413">Isomerase</keyword>